<dbReference type="HOGENOM" id="CLU_2097840_0_0_1"/>
<sequence>MEAGASTSDALNAVLTPNEPCIVNDCAAPILDFTFDVNCFNFEAEGFGFACLDVDCFVGEEDDESVESDIWWVAALILRWRCGDNCVVWDLVRSKPTSGTRMSQACIQASVSPIVD</sequence>
<organism evidence="1 2">
    <name type="scientific">Pleurotus ostreatus (strain PC15)</name>
    <name type="common">Oyster mushroom</name>
    <dbReference type="NCBI Taxonomy" id="1137138"/>
    <lineage>
        <taxon>Eukaryota</taxon>
        <taxon>Fungi</taxon>
        <taxon>Dikarya</taxon>
        <taxon>Basidiomycota</taxon>
        <taxon>Agaricomycotina</taxon>
        <taxon>Agaricomycetes</taxon>
        <taxon>Agaricomycetidae</taxon>
        <taxon>Agaricales</taxon>
        <taxon>Pleurotineae</taxon>
        <taxon>Pleurotaceae</taxon>
        <taxon>Pleurotus</taxon>
    </lineage>
</organism>
<name>A0A067NB25_PLEO1</name>
<dbReference type="InParanoid" id="A0A067NB25"/>
<dbReference type="AlphaFoldDB" id="A0A067NB25"/>
<reference evidence="2" key="1">
    <citation type="journal article" date="2014" name="Proc. Natl. Acad. Sci. U.S.A.">
        <title>Extensive sampling of basidiomycete genomes demonstrates inadequacy of the white-rot/brown-rot paradigm for wood decay fungi.</title>
        <authorList>
            <person name="Riley R."/>
            <person name="Salamov A.A."/>
            <person name="Brown D.W."/>
            <person name="Nagy L.G."/>
            <person name="Floudas D."/>
            <person name="Held B.W."/>
            <person name="Levasseur A."/>
            <person name="Lombard V."/>
            <person name="Morin E."/>
            <person name="Otillar R."/>
            <person name="Lindquist E.A."/>
            <person name="Sun H."/>
            <person name="LaButti K.M."/>
            <person name="Schmutz J."/>
            <person name="Jabbour D."/>
            <person name="Luo H."/>
            <person name="Baker S.E."/>
            <person name="Pisabarro A.G."/>
            <person name="Walton J.D."/>
            <person name="Blanchette R.A."/>
            <person name="Henrissat B."/>
            <person name="Martin F."/>
            <person name="Cullen D."/>
            <person name="Hibbett D.S."/>
            <person name="Grigoriev I.V."/>
        </authorList>
    </citation>
    <scope>NUCLEOTIDE SEQUENCE [LARGE SCALE GENOMIC DNA]</scope>
    <source>
        <strain evidence="2">PC15</strain>
    </source>
</reference>
<accession>A0A067NB25</accession>
<evidence type="ECO:0000313" key="1">
    <source>
        <dbReference type="EMBL" id="KDQ25238.1"/>
    </source>
</evidence>
<dbReference type="Proteomes" id="UP000027073">
    <property type="component" value="Unassembled WGS sequence"/>
</dbReference>
<evidence type="ECO:0000313" key="2">
    <source>
        <dbReference type="Proteomes" id="UP000027073"/>
    </source>
</evidence>
<protein>
    <submittedName>
        <fullName evidence="1">Uncharacterized protein</fullName>
    </submittedName>
</protein>
<dbReference type="VEuPathDB" id="FungiDB:PLEOSDRAFT_1089992"/>
<gene>
    <name evidence="1" type="ORF">PLEOSDRAFT_1089992</name>
</gene>
<dbReference type="EMBL" id="KL198010">
    <property type="protein sequence ID" value="KDQ25238.1"/>
    <property type="molecule type" value="Genomic_DNA"/>
</dbReference>
<proteinExistence type="predicted"/>